<evidence type="ECO:0000256" key="4">
    <source>
        <dbReference type="ARBA" id="ARBA00022588"/>
    </source>
</evidence>
<feature type="chain" id="PRO_5028063389" evidence="7">
    <location>
        <begin position="22"/>
        <end position="131"/>
    </location>
</feature>
<comment type="subcellular location">
    <subcellularLocation>
        <location evidence="1">Secreted</location>
    </subcellularLocation>
</comment>
<organism evidence="10">
    <name type="scientific">Drosophila rhopaloa</name>
    <name type="common">Fruit fly</name>
    <dbReference type="NCBI Taxonomy" id="1041015"/>
    <lineage>
        <taxon>Eukaryota</taxon>
        <taxon>Metazoa</taxon>
        <taxon>Ecdysozoa</taxon>
        <taxon>Arthropoda</taxon>
        <taxon>Hexapoda</taxon>
        <taxon>Insecta</taxon>
        <taxon>Pterygota</taxon>
        <taxon>Neoptera</taxon>
        <taxon>Endopterygota</taxon>
        <taxon>Diptera</taxon>
        <taxon>Brachycera</taxon>
        <taxon>Muscomorpha</taxon>
        <taxon>Ephydroidea</taxon>
        <taxon>Drosophilidae</taxon>
        <taxon>Drosophila</taxon>
        <taxon>Sophophora</taxon>
    </lineage>
</organism>
<dbReference type="GeneID" id="108047874"/>
<dbReference type="EnsemblMetazoa" id="XM_017128276.1">
    <property type="protein sequence ID" value="XP_016983765.1"/>
    <property type="gene ID" value="LOC108047874"/>
</dbReference>
<evidence type="ECO:0000313" key="10">
    <source>
        <dbReference type="RefSeq" id="XP_016983765.1"/>
    </source>
</evidence>
<evidence type="ECO:0000313" key="8">
    <source>
        <dbReference type="EnsemblMetazoa" id="XP_016983765.1"/>
    </source>
</evidence>
<protein>
    <submittedName>
        <fullName evidence="10">Protein Turandot B2-like</fullName>
    </submittedName>
</protein>
<name>A0A6P4F038_DRORH</name>
<keyword evidence="9" id="KW-1185">Reference proteome</keyword>
<dbReference type="GO" id="GO:0045087">
    <property type="term" value="P:innate immune response"/>
    <property type="evidence" value="ECO:0007669"/>
    <property type="project" value="UniProtKB-KW"/>
</dbReference>
<dbReference type="Pfam" id="PF07240">
    <property type="entry name" value="Turandot"/>
    <property type="match status" value="1"/>
</dbReference>
<evidence type="ECO:0000256" key="6">
    <source>
        <dbReference type="ARBA" id="ARBA00022859"/>
    </source>
</evidence>
<evidence type="ECO:0000256" key="5">
    <source>
        <dbReference type="ARBA" id="ARBA00022729"/>
    </source>
</evidence>
<accession>A0A6P4F038</accession>
<keyword evidence="5 7" id="KW-0732">Signal</keyword>
<dbReference type="GO" id="GO:0034605">
    <property type="term" value="P:cellular response to heat"/>
    <property type="evidence" value="ECO:0007669"/>
    <property type="project" value="UniProtKB-ARBA"/>
</dbReference>
<sequence length="131" mass="14674">MKSQIFLLSFAVILFSSLCLGYTDEERQADSRRVNEIIRTSLDDDSKIIAIQELLGIYARLAPSLTPEQRESVDKLINETSDEILVDGVPPQGGRKTKFAGRVAKHVAKKVSAGFFEELGSQLAYFFQWFG</sequence>
<dbReference type="GO" id="GO:0009617">
    <property type="term" value="P:response to bacterium"/>
    <property type="evidence" value="ECO:0007669"/>
    <property type="project" value="UniProtKB-ARBA"/>
</dbReference>
<dbReference type="Proteomes" id="UP001652680">
    <property type="component" value="Unassembled WGS sequence"/>
</dbReference>
<evidence type="ECO:0000256" key="1">
    <source>
        <dbReference type="ARBA" id="ARBA00004613"/>
    </source>
</evidence>
<keyword evidence="6" id="KW-0391">Immunity</keyword>
<comment type="similarity">
    <text evidence="2">Belongs to the Turandot family.</text>
</comment>
<keyword evidence="4" id="KW-0399">Innate immunity</keyword>
<evidence type="ECO:0000256" key="3">
    <source>
        <dbReference type="ARBA" id="ARBA00022525"/>
    </source>
</evidence>
<dbReference type="InterPro" id="IPR010825">
    <property type="entry name" value="Turandot"/>
</dbReference>
<feature type="signal peptide" evidence="7">
    <location>
        <begin position="1"/>
        <end position="21"/>
    </location>
</feature>
<proteinExistence type="inferred from homology"/>
<evidence type="ECO:0000256" key="2">
    <source>
        <dbReference type="ARBA" id="ARBA00010249"/>
    </source>
</evidence>
<reference evidence="8" key="3">
    <citation type="submission" date="2025-05" db="UniProtKB">
        <authorList>
            <consortium name="EnsemblMetazoa"/>
        </authorList>
    </citation>
    <scope>IDENTIFICATION</scope>
</reference>
<reference evidence="10" key="2">
    <citation type="submission" date="2025-04" db="UniProtKB">
        <authorList>
            <consortium name="RefSeq"/>
        </authorList>
    </citation>
    <scope>IDENTIFICATION</scope>
</reference>
<dbReference type="RefSeq" id="XP_016983765.1">
    <property type="nucleotide sequence ID" value="XM_017128276.1"/>
</dbReference>
<dbReference type="GO" id="GO:0005615">
    <property type="term" value="C:extracellular space"/>
    <property type="evidence" value="ECO:0007669"/>
    <property type="project" value="UniProtKB-ARBA"/>
</dbReference>
<reference evidence="9" key="1">
    <citation type="journal article" date="2021" name="Elife">
        <title>Highly contiguous assemblies of 101 drosophilid genomes.</title>
        <authorList>
            <person name="Kim B.Y."/>
            <person name="Wang J.R."/>
            <person name="Miller D.E."/>
            <person name="Barmina O."/>
            <person name="Delaney E."/>
            <person name="Thompson A."/>
            <person name="Comeault A.A."/>
            <person name="Peede D."/>
            <person name="D'Agostino E.R."/>
            <person name="Pelaez J."/>
            <person name="Aguilar J.M."/>
            <person name="Haji D."/>
            <person name="Matsunaga T."/>
            <person name="Armstrong E.E."/>
            <person name="Zych M."/>
            <person name="Ogawa Y."/>
            <person name="Stamenkovic-Radak M."/>
            <person name="Jelic M."/>
            <person name="Veselinovic M.S."/>
            <person name="Tanaskovic M."/>
            <person name="Eric P."/>
            <person name="Gao J.J."/>
            <person name="Katoh T.K."/>
            <person name="Toda M.J."/>
            <person name="Watabe H."/>
            <person name="Watada M."/>
            <person name="Davis J.S."/>
            <person name="Moyle L.C."/>
            <person name="Manoli G."/>
            <person name="Bertolini E."/>
            <person name="Kostal V."/>
            <person name="Hawley R.S."/>
            <person name="Takahashi A."/>
            <person name="Jones C.D."/>
            <person name="Price D.K."/>
            <person name="Whiteman N."/>
            <person name="Kopp A."/>
            <person name="Matute D.R."/>
            <person name="Petrov D.A."/>
        </authorList>
    </citation>
    <scope>NUCLEOTIDE SEQUENCE [LARGE SCALE GENOMIC DNA]</scope>
</reference>
<dbReference type="OrthoDB" id="7861285at2759"/>
<evidence type="ECO:0000313" key="9">
    <source>
        <dbReference type="Proteomes" id="UP001652680"/>
    </source>
</evidence>
<evidence type="ECO:0000256" key="7">
    <source>
        <dbReference type="SAM" id="SignalP"/>
    </source>
</evidence>
<gene>
    <name evidence="10" type="primary">LOC108047874</name>
    <name evidence="8" type="synonym">108047874</name>
</gene>
<keyword evidence="3" id="KW-0964">Secreted</keyword>
<dbReference type="AlphaFoldDB" id="A0A6P4F038"/>